<dbReference type="Pfam" id="PF07715">
    <property type="entry name" value="Plug"/>
    <property type="match status" value="1"/>
</dbReference>
<keyword evidence="7 8" id="KW-0998">Cell outer membrane</keyword>
<dbReference type="Gene3D" id="2.60.40.1120">
    <property type="entry name" value="Carboxypeptidase-like, regulatory domain"/>
    <property type="match status" value="1"/>
</dbReference>
<dbReference type="SUPFAM" id="SSF56935">
    <property type="entry name" value="Porins"/>
    <property type="match status" value="1"/>
</dbReference>
<evidence type="ECO:0000256" key="5">
    <source>
        <dbReference type="ARBA" id="ARBA00023077"/>
    </source>
</evidence>
<dbReference type="NCBIfam" id="TIGR04056">
    <property type="entry name" value="OMP_RagA_SusC"/>
    <property type="match status" value="1"/>
</dbReference>
<dbReference type="InterPro" id="IPR037066">
    <property type="entry name" value="Plug_dom_sf"/>
</dbReference>
<dbReference type="InterPro" id="IPR008969">
    <property type="entry name" value="CarboxyPept-like_regulatory"/>
</dbReference>
<dbReference type="EMBL" id="FOGG01000014">
    <property type="protein sequence ID" value="SER69240.1"/>
    <property type="molecule type" value="Genomic_DNA"/>
</dbReference>
<evidence type="ECO:0000256" key="2">
    <source>
        <dbReference type="ARBA" id="ARBA00022448"/>
    </source>
</evidence>
<dbReference type="InterPro" id="IPR012910">
    <property type="entry name" value="Plug_dom"/>
</dbReference>
<name>A0A1H9R989_9SPHI</name>
<dbReference type="Gene3D" id="2.40.170.20">
    <property type="entry name" value="TonB-dependent receptor, beta-barrel domain"/>
    <property type="match status" value="1"/>
</dbReference>
<reference evidence="14 15" key="1">
    <citation type="submission" date="2016-10" db="EMBL/GenBank/DDBJ databases">
        <authorList>
            <person name="de Groot N.N."/>
        </authorList>
    </citation>
    <scope>NUCLEOTIDE SEQUENCE [LARGE SCALE GENOMIC DNA]</scope>
    <source>
        <strain evidence="14 15">DSM 18610</strain>
    </source>
</reference>
<keyword evidence="11" id="KW-0732">Signal</keyword>
<proteinExistence type="inferred from homology"/>
<keyword evidence="3 8" id="KW-1134">Transmembrane beta strand</keyword>
<dbReference type="Pfam" id="PF13715">
    <property type="entry name" value="CarbopepD_reg_2"/>
    <property type="match status" value="1"/>
</dbReference>
<feature type="domain" description="TonB-dependent receptor plug" evidence="13">
    <location>
        <begin position="191"/>
        <end position="298"/>
    </location>
</feature>
<evidence type="ECO:0000256" key="3">
    <source>
        <dbReference type="ARBA" id="ARBA00022452"/>
    </source>
</evidence>
<accession>A0A1H9R989</accession>
<dbReference type="STRING" id="390241.SAMN04488023_11419"/>
<evidence type="ECO:0000256" key="4">
    <source>
        <dbReference type="ARBA" id="ARBA00022692"/>
    </source>
</evidence>
<feature type="chain" id="PRO_5011457836" evidence="11">
    <location>
        <begin position="25"/>
        <end position="1070"/>
    </location>
</feature>
<dbReference type="InterPro" id="IPR039426">
    <property type="entry name" value="TonB-dep_rcpt-like"/>
</dbReference>
<evidence type="ECO:0000256" key="6">
    <source>
        <dbReference type="ARBA" id="ARBA00023136"/>
    </source>
</evidence>
<evidence type="ECO:0000313" key="15">
    <source>
        <dbReference type="Proteomes" id="UP000199572"/>
    </source>
</evidence>
<keyword evidence="4 8" id="KW-0812">Transmembrane</keyword>
<evidence type="ECO:0000256" key="7">
    <source>
        <dbReference type="ARBA" id="ARBA00023237"/>
    </source>
</evidence>
<evidence type="ECO:0000259" key="12">
    <source>
        <dbReference type="Pfam" id="PF00593"/>
    </source>
</evidence>
<dbReference type="InterPro" id="IPR023996">
    <property type="entry name" value="TonB-dep_OMP_SusC/RagA"/>
</dbReference>
<evidence type="ECO:0000313" key="14">
    <source>
        <dbReference type="EMBL" id="SER69240.1"/>
    </source>
</evidence>
<dbReference type="Gene3D" id="2.170.130.10">
    <property type="entry name" value="TonB-dependent receptor, plug domain"/>
    <property type="match status" value="1"/>
</dbReference>
<keyword evidence="15" id="KW-1185">Reference proteome</keyword>
<gene>
    <name evidence="14" type="ORF">SAMN04488023_11419</name>
</gene>
<feature type="region of interest" description="Disordered" evidence="10">
    <location>
        <begin position="41"/>
        <end position="83"/>
    </location>
</feature>
<organism evidence="14 15">
    <name type="scientific">Pedobacter rhizosphaerae</name>
    <dbReference type="NCBI Taxonomy" id="390241"/>
    <lineage>
        <taxon>Bacteria</taxon>
        <taxon>Pseudomonadati</taxon>
        <taxon>Bacteroidota</taxon>
        <taxon>Sphingobacteriia</taxon>
        <taxon>Sphingobacteriales</taxon>
        <taxon>Sphingobacteriaceae</taxon>
        <taxon>Pedobacter</taxon>
    </lineage>
</organism>
<feature type="compositionally biased region" description="Basic and acidic residues" evidence="10">
    <location>
        <begin position="42"/>
        <end position="58"/>
    </location>
</feature>
<comment type="similarity">
    <text evidence="8 9">Belongs to the TonB-dependent receptor family.</text>
</comment>
<keyword evidence="5 9" id="KW-0798">TonB box</keyword>
<evidence type="ECO:0000256" key="1">
    <source>
        <dbReference type="ARBA" id="ARBA00004571"/>
    </source>
</evidence>
<dbReference type="RefSeq" id="WP_245738655.1">
    <property type="nucleotide sequence ID" value="NZ_FOGG01000014.1"/>
</dbReference>
<dbReference type="InterPro" id="IPR036942">
    <property type="entry name" value="Beta-barrel_TonB_sf"/>
</dbReference>
<dbReference type="SUPFAM" id="SSF49464">
    <property type="entry name" value="Carboxypeptidase regulatory domain-like"/>
    <property type="match status" value="1"/>
</dbReference>
<dbReference type="GO" id="GO:0009279">
    <property type="term" value="C:cell outer membrane"/>
    <property type="evidence" value="ECO:0007669"/>
    <property type="project" value="UniProtKB-SubCell"/>
</dbReference>
<dbReference type="InterPro" id="IPR000531">
    <property type="entry name" value="Beta-barrel_TonB"/>
</dbReference>
<comment type="subcellular location">
    <subcellularLocation>
        <location evidence="1 8">Cell outer membrane</location>
        <topology evidence="1 8">Multi-pass membrane protein</topology>
    </subcellularLocation>
</comment>
<protein>
    <submittedName>
        <fullName evidence="14">TonB-linked outer membrane protein, SusC/RagA family</fullName>
    </submittedName>
</protein>
<keyword evidence="6 8" id="KW-0472">Membrane</keyword>
<evidence type="ECO:0000256" key="9">
    <source>
        <dbReference type="RuleBase" id="RU003357"/>
    </source>
</evidence>
<feature type="domain" description="TonB-dependent receptor-like beta-barrel" evidence="12">
    <location>
        <begin position="451"/>
        <end position="1027"/>
    </location>
</feature>
<dbReference type="PROSITE" id="PS52016">
    <property type="entry name" value="TONB_DEPENDENT_REC_3"/>
    <property type="match status" value="1"/>
</dbReference>
<dbReference type="AlphaFoldDB" id="A0A1H9R989"/>
<feature type="signal peptide" evidence="11">
    <location>
        <begin position="1"/>
        <end position="24"/>
    </location>
</feature>
<dbReference type="Proteomes" id="UP000199572">
    <property type="component" value="Unassembled WGS sequence"/>
</dbReference>
<evidence type="ECO:0000256" key="8">
    <source>
        <dbReference type="PROSITE-ProRule" id="PRU01360"/>
    </source>
</evidence>
<sequence>MKNILLRVTGFLCLILISSPQVFAKMKGETSEISSFYFQQDTTKRQDTTKKAPADTVKKPVNPLGSSLPVAPATPTSAPANAAPAASAAKPAANAGQITITGTVLDEQKLGLPGVGIKVQGKQGGSVTQENGKFSIKVSAATDVLLFSYIGYQPKSVPAGDGSKPLVVNLVPSGAEKLDEVVVVGYGTLKTKEVTSSVAHVDTAQFRQGGARSALDLVQGKVAGLNITRSGSSNPNSSPSVQLRGVVSLAGSASPLFVIDGIPGGNPDLLQQDDILSVDVLKDGSGAAIYGTSANAGVILITTKKGKSGPPTFNYSSYVRKEFVQNRLDFLTADEFRQKLTSGEISGRDYGGNEDLYDRLINHDNISHNHNLSLSGGTDKTSYRASLNYRDLQGIALQNDREEYTARLNINQKGLDDKLNIQLNLATNFNKANLLAGGSPISFFDNELTGSGWEEYATENPTKPIYNPDGSYYFDTQSTNQFARLYQTTSYRKQQTSSADIKADLDIVEGLKASVFGSIQRDSYVDGGYAQLGSENSVENSDYPNGGYAFKNNYLSQGFAFEPTLNYNKTIDKHSFTVLAGYSYRYNIEEGAKANTRGFLNDQFNEDNLNAGQALADGKAGLGSFKNDNTLIAFFGRINYAFNNKYLAQFILRREGSSRFGDNNKWGSFPAVSVGWNVTEEKFMENVKWVNNLKLRVGYGVTGNSGFTNNASRVLLTTGGKYLYPDGAYRETYGPGRNPNPFLKWESKQETNIGADFSLFNSKLSGSLDLFNRTTKDLLDLYTTPQPPYIQNTIYANVGNISSKGIELALTYQAIKTKDLTFSMDFTGSTIKNKLNSYSDGTFKVQYRTFGSIGGAGDLGDAITTYEGEDVGVFWGKRFAGFDADGKWLFFNRNGQAVHNDQINYSKDRGMTDLAPIGNAIPKYYASYTANLSYKNFDLRVFLRGKFDYDILNTTALTYGNPYVSGKNYLREAFGKYNQINDTYMYSDYYLESGTNVKLDEVTLGYNFKLKSKFIRNLRVYATGQNLATITGYTGNDPDFIQDTGLGPGVDNRGAYPSTRSFLFGVNVGF</sequence>
<feature type="compositionally biased region" description="Low complexity" evidence="10">
    <location>
        <begin position="71"/>
        <end position="83"/>
    </location>
</feature>
<dbReference type="Pfam" id="PF00593">
    <property type="entry name" value="TonB_dep_Rec_b-barrel"/>
    <property type="match status" value="1"/>
</dbReference>
<keyword evidence="2 8" id="KW-0813">Transport</keyword>
<evidence type="ECO:0000256" key="10">
    <source>
        <dbReference type="SAM" id="MobiDB-lite"/>
    </source>
</evidence>
<evidence type="ECO:0000256" key="11">
    <source>
        <dbReference type="SAM" id="SignalP"/>
    </source>
</evidence>
<evidence type="ECO:0000259" key="13">
    <source>
        <dbReference type="Pfam" id="PF07715"/>
    </source>
</evidence>